<protein>
    <submittedName>
        <fullName evidence="3">Uncharacterized protein</fullName>
    </submittedName>
</protein>
<comment type="caution">
    <text evidence="3">The sequence shown here is derived from an EMBL/GenBank/DDBJ whole genome shotgun (WGS) entry which is preliminary data.</text>
</comment>
<feature type="region of interest" description="Disordered" evidence="1">
    <location>
        <begin position="61"/>
        <end position="96"/>
    </location>
</feature>
<dbReference type="Proteomes" id="UP000037460">
    <property type="component" value="Unassembled WGS sequence"/>
</dbReference>
<evidence type="ECO:0000313" key="4">
    <source>
        <dbReference type="Proteomes" id="UP000037460"/>
    </source>
</evidence>
<gene>
    <name evidence="3" type="ORF">Ctob_015278</name>
</gene>
<proteinExistence type="predicted"/>
<evidence type="ECO:0000313" key="3">
    <source>
        <dbReference type="EMBL" id="KOO33595.1"/>
    </source>
</evidence>
<keyword evidence="4" id="KW-1185">Reference proteome</keyword>
<keyword evidence="2" id="KW-0732">Signal</keyword>
<evidence type="ECO:0000256" key="1">
    <source>
        <dbReference type="SAM" id="MobiDB-lite"/>
    </source>
</evidence>
<feature type="signal peptide" evidence="2">
    <location>
        <begin position="1"/>
        <end position="19"/>
    </location>
</feature>
<evidence type="ECO:0000256" key="2">
    <source>
        <dbReference type="SAM" id="SignalP"/>
    </source>
</evidence>
<feature type="chain" id="PRO_5005602450" evidence="2">
    <location>
        <begin position="20"/>
        <end position="479"/>
    </location>
</feature>
<dbReference type="AlphaFoldDB" id="A0A0M0K451"/>
<sequence length="479" mass="51592">MMPRMRPFWILALLPFASSAGDESKRVPSFSGERIDFTAWFMLFSAYVAYKLVSAAPLVAGSRPKPSAAPPPIRGRVAPEPPAPPAPIRASDGSTTNQAEIDAANAARLAWMSTAQVVLNAAEIKEATDACEKWTNDNTQLYGLLVQAMPAWLVTSLYNSHLNDGVAAIEFLRKAFDANSGDGGDHAAHLAKLQSRSIDARSDISEADLRRQFDMMMSESAAIQRTGNSPPSEATMIAFYDNALPIAYTTMRQHARRAKHATLLAHHMDIMSQAAATQADPQSAANAYAAALRAFGYGMMAHLDFHAYFGFSAAWPRRSLPAAPPDCSSEDAAVDSMASLMIVNSVAKLYRVTDASPKLEIETADGLVPVTAIGVALAYLRVGNSWECYEIPDVMVLEKCAFTLYSTRVMHALFGFKHAFESGVISVPGAHDIAIYDTGAAYVTPIAFVPHGSPRPAVVHRATRDALDAFRAACAGRHT</sequence>
<name>A0A0M0K451_9EUKA</name>
<accession>A0A0M0K451</accession>
<organism evidence="3 4">
    <name type="scientific">Chrysochromulina tobinii</name>
    <dbReference type="NCBI Taxonomy" id="1460289"/>
    <lineage>
        <taxon>Eukaryota</taxon>
        <taxon>Haptista</taxon>
        <taxon>Haptophyta</taxon>
        <taxon>Prymnesiophyceae</taxon>
        <taxon>Prymnesiales</taxon>
        <taxon>Chrysochromulinaceae</taxon>
        <taxon>Chrysochromulina</taxon>
    </lineage>
</organism>
<feature type="compositionally biased region" description="Pro residues" evidence="1">
    <location>
        <begin position="67"/>
        <end position="87"/>
    </location>
</feature>
<reference evidence="4" key="1">
    <citation type="journal article" date="2015" name="PLoS Genet.">
        <title>Genome Sequence and Transcriptome Analyses of Chrysochromulina tobin: Metabolic Tools for Enhanced Algal Fitness in the Prominent Order Prymnesiales (Haptophyceae).</title>
        <authorList>
            <person name="Hovde B.T."/>
            <person name="Deodato C.R."/>
            <person name="Hunsperger H.M."/>
            <person name="Ryken S.A."/>
            <person name="Yost W."/>
            <person name="Jha R.K."/>
            <person name="Patterson J."/>
            <person name="Monnat R.J. Jr."/>
            <person name="Barlow S.B."/>
            <person name="Starkenburg S.R."/>
            <person name="Cattolico R.A."/>
        </authorList>
    </citation>
    <scope>NUCLEOTIDE SEQUENCE</scope>
    <source>
        <strain evidence="4">CCMP291</strain>
    </source>
</reference>
<dbReference type="EMBL" id="JWZX01001478">
    <property type="protein sequence ID" value="KOO33595.1"/>
    <property type="molecule type" value="Genomic_DNA"/>
</dbReference>